<dbReference type="Pfam" id="PF06583">
    <property type="entry name" value="Neogenin_C"/>
    <property type="match status" value="2"/>
</dbReference>
<dbReference type="CDD" id="cd00096">
    <property type="entry name" value="Ig"/>
    <property type="match status" value="2"/>
</dbReference>
<keyword evidence="8" id="KW-0325">Glycoprotein</keyword>
<dbReference type="InterPro" id="IPR010560">
    <property type="entry name" value="Neogenin_C"/>
</dbReference>
<name>A0ABN8B516_CHISP</name>
<dbReference type="Proteomes" id="UP001153292">
    <property type="component" value="Chromosome 28"/>
</dbReference>
<dbReference type="InterPro" id="IPR013098">
    <property type="entry name" value="Ig_I-set"/>
</dbReference>
<keyword evidence="6" id="KW-0472">Membrane</keyword>
<reference evidence="12" key="1">
    <citation type="submission" date="2021-12" db="EMBL/GenBank/DDBJ databases">
        <authorList>
            <person name="King R."/>
        </authorList>
    </citation>
    <scope>NUCLEOTIDE SEQUENCE</scope>
</reference>
<dbReference type="CDD" id="cd00063">
    <property type="entry name" value="FN3"/>
    <property type="match status" value="5"/>
</dbReference>
<dbReference type="PROSITE" id="PS50853">
    <property type="entry name" value="FN3"/>
    <property type="match status" value="6"/>
</dbReference>
<accession>A0ABN8B516</accession>
<feature type="region of interest" description="Disordered" evidence="9">
    <location>
        <begin position="1046"/>
        <end position="1066"/>
    </location>
</feature>
<evidence type="ECO:0000256" key="9">
    <source>
        <dbReference type="SAM" id="MobiDB-lite"/>
    </source>
</evidence>
<dbReference type="Gene3D" id="2.60.40.10">
    <property type="entry name" value="Immunoglobulins"/>
    <property type="match status" value="10"/>
</dbReference>
<feature type="domain" description="Ig-like" evidence="10">
    <location>
        <begin position="83"/>
        <end position="191"/>
    </location>
</feature>
<evidence type="ECO:0000259" key="10">
    <source>
        <dbReference type="PROSITE" id="PS50835"/>
    </source>
</evidence>
<feature type="domain" description="Ig-like" evidence="10">
    <location>
        <begin position="1"/>
        <end position="76"/>
    </location>
</feature>
<keyword evidence="13" id="KW-1185">Reference proteome</keyword>
<organism evidence="12 13">
    <name type="scientific">Chilo suppressalis</name>
    <name type="common">Asiatic rice borer moth</name>
    <dbReference type="NCBI Taxonomy" id="168631"/>
    <lineage>
        <taxon>Eukaryota</taxon>
        <taxon>Metazoa</taxon>
        <taxon>Ecdysozoa</taxon>
        <taxon>Arthropoda</taxon>
        <taxon>Hexapoda</taxon>
        <taxon>Insecta</taxon>
        <taxon>Pterygota</taxon>
        <taxon>Neoptera</taxon>
        <taxon>Endopterygota</taxon>
        <taxon>Lepidoptera</taxon>
        <taxon>Glossata</taxon>
        <taxon>Ditrysia</taxon>
        <taxon>Pyraloidea</taxon>
        <taxon>Crambidae</taxon>
        <taxon>Crambinae</taxon>
        <taxon>Chilo</taxon>
    </lineage>
</organism>
<evidence type="ECO:0000313" key="13">
    <source>
        <dbReference type="Proteomes" id="UP001153292"/>
    </source>
</evidence>
<keyword evidence="4" id="KW-0677">Repeat</keyword>
<keyword evidence="5" id="KW-1133">Transmembrane helix</keyword>
<dbReference type="PANTHER" id="PTHR44170:SF54">
    <property type="entry name" value="FI24025P1"/>
    <property type="match status" value="1"/>
</dbReference>
<feature type="domain" description="Fibronectin type-III" evidence="11">
    <location>
        <begin position="1054"/>
        <end position="1157"/>
    </location>
</feature>
<dbReference type="SUPFAM" id="SSF48726">
    <property type="entry name" value="Immunoglobulin"/>
    <property type="match status" value="4"/>
</dbReference>
<dbReference type="PANTHER" id="PTHR44170">
    <property type="entry name" value="PROTEIN SIDEKICK"/>
    <property type="match status" value="1"/>
</dbReference>
<comment type="similarity">
    <text evidence="2">Belongs to the immunoglobulin superfamily. DCC family.</text>
</comment>
<feature type="domain" description="Fibronectin type-III" evidence="11">
    <location>
        <begin position="721"/>
        <end position="817"/>
    </location>
</feature>
<feature type="region of interest" description="Disordered" evidence="9">
    <location>
        <begin position="1472"/>
        <end position="1529"/>
    </location>
</feature>
<dbReference type="InterPro" id="IPR003599">
    <property type="entry name" value="Ig_sub"/>
</dbReference>
<feature type="domain" description="Fibronectin type-III" evidence="11">
    <location>
        <begin position="825"/>
        <end position="925"/>
    </location>
</feature>
<feature type="domain" description="Fibronectin type-III" evidence="11">
    <location>
        <begin position="511"/>
        <end position="603"/>
    </location>
</feature>
<dbReference type="InterPro" id="IPR013783">
    <property type="entry name" value="Ig-like_fold"/>
</dbReference>
<feature type="compositionally biased region" description="Basic and acidic residues" evidence="9">
    <location>
        <begin position="689"/>
        <end position="701"/>
    </location>
</feature>
<dbReference type="Pfam" id="PF00041">
    <property type="entry name" value="fn3"/>
    <property type="match status" value="5"/>
</dbReference>
<gene>
    <name evidence="12" type="ORF">CHILSU_LOCUS7696</name>
</gene>
<keyword evidence="3" id="KW-0812">Transmembrane</keyword>
<dbReference type="Pfam" id="PF00047">
    <property type="entry name" value="ig"/>
    <property type="match status" value="1"/>
</dbReference>
<evidence type="ECO:0000256" key="4">
    <source>
        <dbReference type="ARBA" id="ARBA00022737"/>
    </source>
</evidence>
<evidence type="ECO:0000256" key="6">
    <source>
        <dbReference type="ARBA" id="ARBA00023136"/>
    </source>
</evidence>
<feature type="region of interest" description="Disordered" evidence="9">
    <location>
        <begin position="688"/>
        <end position="707"/>
    </location>
</feature>
<dbReference type="InterPro" id="IPR013151">
    <property type="entry name" value="Immunoglobulin_dom"/>
</dbReference>
<evidence type="ECO:0000256" key="2">
    <source>
        <dbReference type="ARBA" id="ARBA00009588"/>
    </source>
</evidence>
<feature type="domain" description="Fibronectin type-III" evidence="11">
    <location>
        <begin position="609"/>
        <end position="716"/>
    </location>
</feature>
<evidence type="ECO:0000256" key="7">
    <source>
        <dbReference type="ARBA" id="ARBA00023157"/>
    </source>
</evidence>
<dbReference type="InterPro" id="IPR007110">
    <property type="entry name" value="Ig-like_dom"/>
</dbReference>
<proteinExistence type="inferred from homology"/>
<protein>
    <recommendedName>
        <fullName evidence="14">Neogenin</fullName>
    </recommendedName>
</protein>
<feature type="region of interest" description="Disordered" evidence="9">
    <location>
        <begin position="809"/>
        <end position="832"/>
    </location>
</feature>
<dbReference type="SMART" id="SM00409">
    <property type="entry name" value="IG"/>
    <property type="match status" value="4"/>
</dbReference>
<dbReference type="SMART" id="SM00408">
    <property type="entry name" value="IGc2"/>
    <property type="match status" value="4"/>
</dbReference>
<evidence type="ECO:0000256" key="8">
    <source>
        <dbReference type="ARBA" id="ARBA00023180"/>
    </source>
</evidence>
<sequence length="1575" mass="169019">MLSCSAASVHPVSLSWRYSASGIPTRDQAHTSNDQHRKQLLNGSLVIERMSRQLSGQYQCVASVRGVGTILSRPASVLLAELPPLSPGPLVVSGVAGGPTLVPCGVVPPPRVAVRLVTAPPDRRVPNALKTHHAPPTLMLNVTWLRNGAPIPMEAGRVTILPSGSLELEPSRVGDAGIYRCRVALAHRPTTHTLGEEIELRISTDLMAEYPPRFVATPQSCTVIEGASVTFDCAAVGNPKPEITWLKDGVEIDLNALDWRRFRVGWGSLSTRARGTDAGYYTCRAHSALDSADAVAMLTVMVSPRASSPASVVIAQARGVALLPCNVRGRPAPTVSWYKDGEPLTPNQHDIVLLDGWSLRIQGVLPMDAGMFQCVAVSAAGAALASTRLLVLPANDLNSNVSSASKSSVFFHKNKSSTYKKTSPSYKNSTTQDIFNSLISSDHFDDQNTDNSLEDSDFLGETSSAFTSGPELEYDYNYDANQVDDSDNSFHAAKGLDLDQLKSVNATVISPPKNLRAVIVKHRFVTLSWEEPDVKKEEITGYAVIYKVKGSEREQISLGSGGRREMNVASLQPNTTYLFRVTAHSDISRSMPTADIEVSTPGDQSTSGAARNVWAASISPRAARVSWAPPALPVPRPTQYRLMYTDIDTGVEQTQLVDIDTNQESYNATLTGLRPAGTYSLRVIVGGEGEGRSEGEGRAEGAVEGSEPIRFKTPGDAPSAPPVNVTAVATGANSIVVRWEPPSPWSRNGPLTGYKVRYRGPSNRRHQLPASTTTPAATTRAVLTAAPGTTYQIRVCALNANGSGPFSEWVSVSTPRRPRHRDSVPPQPPPLTTRAGRDWISVWWSGEGEGEGVAGEGEEVEGGWVLGWGMGVPDTVSKELPPGTHSHVIRGLESNAEYVISLRGSNALGLGPAVYATVRTRAAPLHDNGDELDDADEADEFDEDDEVAEMQPELLPPVGLKVIMLSGTTAVVYWTDPTLPKGQTATDGRRYVVRWATVGSRPRTYNATDLNCMIDELKPNTHYEFAVKLIRGGRESQWSMLVSNTTLEAPPASPPRDLRVAPPPAPSSPARSVDLVWAAPAKPNGAITGYVVMYAIQRTGDNTGGEEWAALSVTGDRGRARVDRLRPRSTYLFKVQARNNRGLGPFSTPVVYTTPLDTGSGGGLAAATSAWLWASAGGACAVLALAAALALSLCCRRTPPLSPDTSTYQKSSASTGIKPPDLWIHHDQMELKHMDKGIHSSAISAGSTDAGLMSSTLTLSRGPPAEYEPARPRPASLDRRHYVPTYVGSGASCSSDEACVSRASPASVASCRRCDYRPMTGVGVGVGVGCAATCERRPHPRHAPDQSDEGASLKYCDITPTLDICEVISSCEPVTPVRHDYDYKHASSFERGSAGVPSGVAGVSASSPPTAAAIDTNRYMKQYTSDINTIIYRAFPGFVTWRDSILNIEVGQARAPWALRAGHWAVGQAPPWAWGRAGTSTRAPPEREDNMWPTNHWGTTRTGSGRDTSPYKKSASSSPGHIPNRLQLGGSVAHCPTELEPLTPSRSTERLHREMQNLEGLMKDLSAITQQQFHC</sequence>
<dbReference type="InterPro" id="IPR003598">
    <property type="entry name" value="Ig_sub2"/>
</dbReference>
<evidence type="ECO:0000256" key="1">
    <source>
        <dbReference type="ARBA" id="ARBA00004479"/>
    </source>
</evidence>
<evidence type="ECO:0000256" key="5">
    <source>
        <dbReference type="ARBA" id="ARBA00022989"/>
    </source>
</evidence>
<dbReference type="InterPro" id="IPR036116">
    <property type="entry name" value="FN3_sf"/>
</dbReference>
<dbReference type="EMBL" id="OU963921">
    <property type="protein sequence ID" value="CAH0404369.1"/>
    <property type="molecule type" value="Genomic_DNA"/>
</dbReference>
<evidence type="ECO:0000313" key="12">
    <source>
        <dbReference type="EMBL" id="CAH0404369.1"/>
    </source>
</evidence>
<evidence type="ECO:0008006" key="14">
    <source>
        <dbReference type="Google" id="ProtNLM"/>
    </source>
</evidence>
<dbReference type="PROSITE" id="PS50835">
    <property type="entry name" value="IG_LIKE"/>
    <property type="match status" value="4"/>
</dbReference>
<comment type="subcellular location">
    <subcellularLocation>
        <location evidence="1">Membrane</location>
        <topology evidence="1">Single-pass type I membrane protein</topology>
    </subcellularLocation>
</comment>
<dbReference type="PRINTS" id="PR00014">
    <property type="entry name" value="FNTYPEIII"/>
</dbReference>
<evidence type="ECO:0000256" key="3">
    <source>
        <dbReference type="ARBA" id="ARBA00022692"/>
    </source>
</evidence>
<dbReference type="Pfam" id="PF13927">
    <property type="entry name" value="Ig_3"/>
    <property type="match status" value="1"/>
</dbReference>
<evidence type="ECO:0000259" key="11">
    <source>
        <dbReference type="PROSITE" id="PS50853"/>
    </source>
</evidence>
<dbReference type="Pfam" id="PF07679">
    <property type="entry name" value="I-set"/>
    <property type="match status" value="1"/>
</dbReference>
<dbReference type="SUPFAM" id="SSF49265">
    <property type="entry name" value="Fibronectin type III"/>
    <property type="match status" value="4"/>
</dbReference>
<keyword evidence="7" id="KW-1015">Disulfide bond</keyword>
<dbReference type="InterPro" id="IPR036179">
    <property type="entry name" value="Ig-like_dom_sf"/>
</dbReference>
<feature type="compositionally biased region" description="Low complexity" evidence="9">
    <location>
        <begin position="1498"/>
        <end position="1508"/>
    </location>
</feature>
<feature type="domain" description="Fibronectin type-III" evidence="11">
    <location>
        <begin position="956"/>
        <end position="1049"/>
    </location>
</feature>
<feature type="domain" description="Ig-like" evidence="10">
    <location>
        <begin position="304"/>
        <end position="391"/>
    </location>
</feature>
<feature type="domain" description="Ig-like" evidence="10">
    <location>
        <begin position="212"/>
        <end position="299"/>
    </location>
</feature>
<dbReference type="SMART" id="SM00060">
    <property type="entry name" value="FN3"/>
    <property type="match status" value="6"/>
</dbReference>
<dbReference type="InterPro" id="IPR003961">
    <property type="entry name" value="FN3_dom"/>
</dbReference>